<dbReference type="InterPro" id="IPR008551">
    <property type="entry name" value="TANGO2"/>
</dbReference>
<evidence type="ECO:0000313" key="1">
    <source>
        <dbReference type="EMBL" id="QDI92392.1"/>
    </source>
</evidence>
<keyword evidence="2" id="KW-1185">Reference proteome</keyword>
<dbReference type="KEGG" id="sale:EPH95_15320"/>
<sequence length="256" mass="29315">MCLINFQWKAHKHYPLIIAANRDEFYERPTAPAHFWEDEPELLAGRDLVQKGTWLGITKQGKFAALTNFRDPQQIDPGKASRGEIVKQFLTEDWSPKEFVESLREHRESYTGYNVIAGTLDEMYHYNNVHNELNKVNPGAHGLSNDSLNTPWPKVIKGKQTLNVYATQASEIKTEPLFQMLSDTEQAPVEELPATGIDPDFERQLSPLFIHTENYGTRASTVLLIDNQKNVTFVERRFNEGVFTGEQSFSFRVSHS</sequence>
<organism evidence="1 2">
    <name type="scientific">Salicibibacter halophilus</name>
    <dbReference type="NCBI Taxonomy" id="2502791"/>
    <lineage>
        <taxon>Bacteria</taxon>
        <taxon>Bacillati</taxon>
        <taxon>Bacillota</taxon>
        <taxon>Bacilli</taxon>
        <taxon>Bacillales</taxon>
        <taxon>Bacillaceae</taxon>
        <taxon>Salicibibacter</taxon>
    </lineage>
</organism>
<gene>
    <name evidence="1" type="ORF">EPH95_15320</name>
</gene>
<protein>
    <submittedName>
        <fullName evidence="1">NRDE family protein</fullName>
    </submittedName>
</protein>
<name>A0A514LKN5_9BACI</name>
<dbReference type="RefSeq" id="WP_142090900.1">
    <property type="nucleotide sequence ID" value="NZ_CP035485.1"/>
</dbReference>
<dbReference type="PANTHER" id="PTHR17985:SF8">
    <property type="entry name" value="TRANSPORT AND GOLGI ORGANIZATION PROTEIN 2 HOMOLOG"/>
    <property type="match status" value="1"/>
</dbReference>
<accession>A0A514LKN5</accession>
<dbReference type="Proteomes" id="UP000319756">
    <property type="component" value="Chromosome"/>
</dbReference>
<dbReference type="EMBL" id="CP035485">
    <property type="protein sequence ID" value="QDI92392.1"/>
    <property type="molecule type" value="Genomic_DNA"/>
</dbReference>
<dbReference type="Pfam" id="PF05742">
    <property type="entry name" value="TANGO2"/>
    <property type="match status" value="1"/>
</dbReference>
<proteinExistence type="predicted"/>
<dbReference type="PANTHER" id="PTHR17985">
    <property type="entry name" value="SER/THR-RICH PROTEIN T10 IN DGCR REGION"/>
    <property type="match status" value="1"/>
</dbReference>
<reference evidence="2" key="1">
    <citation type="submission" date="2019-01" db="EMBL/GenBank/DDBJ databases">
        <title>Genomic analysis of Salicibibacter sp. NKC3-5.</title>
        <authorList>
            <person name="Oh Y.J."/>
        </authorList>
    </citation>
    <scope>NUCLEOTIDE SEQUENCE [LARGE SCALE GENOMIC DNA]</scope>
    <source>
        <strain evidence="2">NKC3-5</strain>
    </source>
</reference>
<dbReference type="AlphaFoldDB" id="A0A514LKN5"/>
<evidence type="ECO:0000313" key="2">
    <source>
        <dbReference type="Proteomes" id="UP000319756"/>
    </source>
</evidence>
<dbReference type="OrthoDB" id="4380123at2"/>